<evidence type="ECO:0000256" key="13">
    <source>
        <dbReference type="SAM" id="Phobius"/>
    </source>
</evidence>
<comment type="caution">
    <text evidence="14">The sequence shown here is derived from an EMBL/GenBank/DDBJ whole genome shotgun (WGS) entry which is preliminary data.</text>
</comment>
<feature type="compositionally biased region" description="Basic and acidic residues" evidence="12">
    <location>
        <begin position="1"/>
        <end position="12"/>
    </location>
</feature>
<dbReference type="AlphaFoldDB" id="A0A328VKT7"/>
<evidence type="ECO:0000256" key="4">
    <source>
        <dbReference type="ARBA" id="ARBA00012949"/>
    </source>
</evidence>
<evidence type="ECO:0000256" key="2">
    <source>
        <dbReference type="ARBA" id="ARBA00004651"/>
    </source>
</evidence>
<comment type="catalytic activity">
    <reaction evidence="11">
        <text>4 Fe(II)-[cytochrome c] + O2 + 8 H(+)(in) = 4 Fe(III)-[cytochrome c] + 2 H2O + 4 H(+)(out)</text>
        <dbReference type="Rhea" id="RHEA:11436"/>
        <dbReference type="Rhea" id="RHEA-COMP:10350"/>
        <dbReference type="Rhea" id="RHEA-COMP:14399"/>
        <dbReference type="ChEBI" id="CHEBI:15377"/>
        <dbReference type="ChEBI" id="CHEBI:15378"/>
        <dbReference type="ChEBI" id="CHEBI:15379"/>
        <dbReference type="ChEBI" id="CHEBI:29033"/>
        <dbReference type="ChEBI" id="CHEBI:29034"/>
        <dbReference type="EC" id="7.1.1.9"/>
    </reaction>
</comment>
<name>A0A328VKT7_9CHLR</name>
<dbReference type="GO" id="GO:0005886">
    <property type="term" value="C:plasma membrane"/>
    <property type="evidence" value="ECO:0007669"/>
    <property type="project" value="UniProtKB-SubCell"/>
</dbReference>
<evidence type="ECO:0000256" key="7">
    <source>
        <dbReference type="ARBA" id="ARBA00022989"/>
    </source>
</evidence>
<dbReference type="GO" id="GO:0004129">
    <property type="term" value="F:cytochrome-c oxidase activity"/>
    <property type="evidence" value="ECO:0007669"/>
    <property type="project" value="UniProtKB-EC"/>
</dbReference>
<evidence type="ECO:0000256" key="11">
    <source>
        <dbReference type="ARBA" id="ARBA00047816"/>
    </source>
</evidence>
<keyword evidence="5" id="KW-1003">Cell membrane</keyword>
<comment type="function">
    <text evidence="1">Part of cytochrome c oxidase, its function is unknown.</text>
</comment>
<gene>
    <name evidence="14" type="ORF">A4R35_14715</name>
</gene>
<comment type="similarity">
    <text evidence="3">Belongs to the cytochrome c oxidase bacterial subunit CtaF family.</text>
</comment>
<dbReference type="Proteomes" id="UP000248706">
    <property type="component" value="Unassembled WGS sequence"/>
</dbReference>
<evidence type="ECO:0000256" key="6">
    <source>
        <dbReference type="ARBA" id="ARBA00022692"/>
    </source>
</evidence>
<accession>A0A328VKT7</accession>
<dbReference type="GO" id="GO:0022900">
    <property type="term" value="P:electron transport chain"/>
    <property type="evidence" value="ECO:0007669"/>
    <property type="project" value="InterPro"/>
</dbReference>
<dbReference type="EMBL" id="MCIF01000002">
    <property type="protein sequence ID" value="RAQ96792.1"/>
    <property type="molecule type" value="Genomic_DNA"/>
</dbReference>
<dbReference type="EC" id="7.1.1.9" evidence="4"/>
<dbReference type="InterPro" id="IPR021050">
    <property type="entry name" value="Cyt_c_oxidase_su4_actinobac"/>
</dbReference>
<keyword evidence="7 13" id="KW-1133">Transmembrane helix</keyword>
<evidence type="ECO:0000256" key="3">
    <source>
        <dbReference type="ARBA" id="ARBA00006870"/>
    </source>
</evidence>
<evidence type="ECO:0000256" key="9">
    <source>
        <dbReference type="ARBA" id="ARBA00031366"/>
    </source>
</evidence>
<evidence type="ECO:0000313" key="15">
    <source>
        <dbReference type="Proteomes" id="UP000248706"/>
    </source>
</evidence>
<keyword evidence="8 13" id="KW-0472">Membrane</keyword>
<dbReference type="RefSeq" id="WP_112430654.1">
    <property type="nucleotide sequence ID" value="NZ_MCIF01000002.1"/>
</dbReference>
<keyword evidence="6 13" id="KW-0812">Transmembrane</keyword>
<feature type="compositionally biased region" description="Polar residues" evidence="12">
    <location>
        <begin position="30"/>
        <end position="47"/>
    </location>
</feature>
<evidence type="ECO:0000256" key="5">
    <source>
        <dbReference type="ARBA" id="ARBA00022475"/>
    </source>
</evidence>
<feature type="transmembrane region" description="Helical" evidence="13">
    <location>
        <begin position="107"/>
        <end position="123"/>
    </location>
</feature>
<feature type="compositionally biased region" description="Basic and acidic residues" evidence="12">
    <location>
        <begin position="51"/>
        <end position="64"/>
    </location>
</feature>
<feature type="region of interest" description="Disordered" evidence="12">
    <location>
        <begin position="1"/>
        <end position="81"/>
    </location>
</feature>
<keyword evidence="15" id="KW-1185">Reference proteome</keyword>
<reference evidence="14 15" key="1">
    <citation type="submission" date="2016-08" db="EMBL/GenBank/DDBJ databases">
        <title>Analysis of Carbohydrate Active Enzymes in Thermogemmatispora T81 Reveals Carbohydrate Degradation Ability.</title>
        <authorList>
            <person name="Tomazini A."/>
            <person name="Lal S."/>
            <person name="Stott M."/>
            <person name="Henrissat B."/>
            <person name="Polikarpov I."/>
            <person name="Sparling R."/>
            <person name="Levin D.B."/>
        </authorList>
    </citation>
    <scope>NUCLEOTIDE SEQUENCE [LARGE SCALE GENOMIC DNA]</scope>
    <source>
        <strain evidence="14 15">T81</strain>
    </source>
</reference>
<evidence type="ECO:0000256" key="1">
    <source>
        <dbReference type="ARBA" id="ARBA00002536"/>
    </source>
</evidence>
<evidence type="ECO:0000256" key="8">
    <source>
        <dbReference type="ARBA" id="ARBA00023136"/>
    </source>
</evidence>
<feature type="transmembrane region" description="Helical" evidence="13">
    <location>
        <begin position="83"/>
        <end position="101"/>
    </location>
</feature>
<dbReference type="Gene3D" id="1.10.287.70">
    <property type="match status" value="1"/>
</dbReference>
<evidence type="ECO:0000256" key="12">
    <source>
        <dbReference type="SAM" id="MobiDB-lite"/>
    </source>
</evidence>
<protein>
    <recommendedName>
        <fullName evidence="4">cytochrome-c oxidase</fullName>
        <ecNumber evidence="4">7.1.1.9</ecNumber>
    </recommendedName>
    <alternativeName>
        <fullName evidence="10">Cytochrome aa3 subunit 4</fullName>
    </alternativeName>
    <alternativeName>
        <fullName evidence="9">Cytochrome c oxidase polypeptide IV</fullName>
    </alternativeName>
</protein>
<dbReference type="OrthoDB" id="9904866at2"/>
<evidence type="ECO:0000256" key="10">
    <source>
        <dbReference type="ARBA" id="ARBA00031401"/>
    </source>
</evidence>
<organism evidence="14 15">
    <name type="scientific">Thermogemmatispora tikiterensis</name>
    <dbReference type="NCBI Taxonomy" id="1825093"/>
    <lineage>
        <taxon>Bacteria</taxon>
        <taxon>Bacillati</taxon>
        <taxon>Chloroflexota</taxon>
        <taxon>Ktedonobacteria</taxon>
        <taxon>Thermogemmatisporales</taxon>
        <taxon>Thermogemmatisporaceae</taxon>
        <taxon>Thermogemmatispora</taxon>
    </lineage>
</organism>
<sequence length="126" mass="13467">MINEEEQKDRSPTQDGGLQGQEEEKRESGNPGSTGVPQQLQSESGETMQVGEEKPQPETAEKTGDPPQGRPSRARVPHSPHPSLWPFVLALAIALVCLGVVTHPAVLVVGALLIVVAAVGWGLERY</sequence>
<proteinExistence type="inferred from homology"/>
<comment type="subcellular location">
    <subcellularLocation>
        <location evidence="2">Cell membrane</location>
        <topology evidence="2">Multi-pass membrane protein</topology>
    </subcellularLocation>
</comment>
<evidence type="ECO:0000313" key="14">
    <source>
        <dbReference type="EMBL" id="RAQ96792.1"/>
    </source>
</evidence>
<dbReference type="Pfam" id="PF12270">
    <property type="entry name" value="Cyt_c_ox_IV"/>
    <property type="match status" value="1"/>
</dbReference>